<dbReference type="AlphaFoldDB" id="A0AAC8XNF2"/>
<dbReference type="GeneID" id="56269206"/>
<evidence type="ECO:0000313" key="3">
    <source>
        <dbReference type="EMBL" id="AMJ80773.1"/>
    </source>
</evidence>
<dbReference type="Proteomes" id="UP000061468">
    <property type="component" value="Plasmid pAMEDUM8_300"/>
</dbReference>
<organism evidence="3 4">
    <name type="scientific">Alteromonas mediterranea</name>
    <dbReference type="NCBI Taxonomy" id="314275"/>
    <lineage>
        <taxon>Bacteria</taxon>
        <taxon>Pseudomonadati</taxon>
        <taxon>Pseudomonadota</taxon>
        <taxon>Gammaproteobacteria</taxon>
        <taxon>Alteromonadales</taxon>
        <taxon>Alteromonadaceae</taxon>
        <taxon>Alteromonas/Salinimonas group</taxon>
        <taxon>Alteromonas</taxon>
    </lineage>
</organism>
<comment type="similarity">
    <text evidence="1">Belongs to the GSP E family.</text>
</comment>
<sequence>MIQVPKRIDGEFVEKLLEWASNNKVNDVVIESDSPLWVKRLGVMEQLSERNISQAEVREVLQSFYQQSGPDTLVTGEYIKFPFEVLAKDETSYRYRVTATGVQGERNDRGIEIIFRPFPDEAPPPAQLSLPADFVQAFNSSYGVIYVTGPTGSGKSTSFASVLTERIKNKSERIVTFEDPIEFDLKKIKDRKANVVQSEVPFHLSTYEKATHNLLRRSPDIVFFSEVRGTEVGRELLRIANSGHLVGTTLHANSCEMTLPRFVDMFKHDEKAKVTADIVETTVGILNQRLVKTSDGKNRVGVFSSLIFDESIRDKIYSEVSSDYSKLKSVMSKMISKKGLPFIEDLRDKFRTGLIEINSFEKLTRQFGDERDIQEIRNQAKSHFERGFISEDEMKMYRNK</sequence>
<evidence type="ECO:0000256" key="1">
    <source>
        <dbReference type="ARBA" id="ARBA00006611"/>
    </source>
</evidence>
<dbReference type="PANTHER" id="PTHR30486:SF6">
    <property type="entry name" value="TYPE IV PILUS RETRACTATION ATPASE PILT"/>
    <property type="match status" value="1"/>
</dbReference>
<evidence type="ECO:0000259" key="2">
    <source>
        <dbReference type="Pfam" id="PF00437"/>
    </source>
</evidence>
<dbReference type="Gene3D" id="3.30.450.90">
    <property type="match status" value="1"/>
</dbReference>
<dbReference type="GO" id="GO:0016887">
    <property type="term" value="F:ATP hydrolysis activity"/>
    <property type="evidence" value="ECO:0007669"/>
    <property type="project" value="InterPro"/>
</dbReference>
<dbReference type="Pfam" id="PF00437">
    <property type="entry name" value="T2SSE"/>
    <property type="match status" value="1"/>
</dbReference>
<dbReference type="RefSeq" id="WP_015068587.1">
    <property type="nucleotide sequence ID" value="NZ_CAKMLI010000007.1"/>
</dbReference>
<dbReference type="SUPFAM" id="SSF52540">
    <property type="entry name" value="P-loop containing nucleoside triphosphate hydrolases"/>
    <property type="match status" value="1"/>
</dbReference>
<accession>A0AAC8XNF2</accession>
<feature type="domain" description="Bacterial type II secretion system protein E" evidence="2">
    <location>
        <begin position="133"/>
        <end position="384"/>
    </location>
</feature>
<evidence type="ECO:0000313" key="4">
    <source>
        <dbReference type="Proteomes" id="UP000061468"/>
    </source>
</evidence>
<dbReference type="PANTHER" id="PTHR30486">
    <property type="entry name" value="TWITCHING MOTILITY PROTEIN PILT"/>
    <property type="match status" value="1"/>
</dbReference>
<protein>
    <submittedName>
        <fullName evidence="3">Type II secretion system protein E</fullName>
    </submittedName>
</protein>
<geneLocation type="plasmid" evidence="3 4">
    <name>pAMEDUM8_300</name>
</geneLocation>
<gene>
    <name evidence="3" type="ORF">AV942_20530</name>
</gene>
<keyword evidence="3" id="KW-0614">Plasmid</keyword>
<dbReference type="InterPro" id="IPR027417">
    <property type="entry name" value="P-loop_NTPase"/>
</dbReference>
<dbReference type="Gene3D" id="3.40.50.300">
    <property type="entry name" value="P-loop containing nucleotide triphosphate hydrolases"/>
    <property type="match status" value="1"/>
</dbReference>
<reference evidence="3 4" key="1">
    <citation type="submission" date="2015-12" db="EMBL/GenBank/DDBJ databases">
        <title>Intraspecies pangenome expansion in the marine bacterium Alteromonas.</title>
        <authorList>
            <person name="Lopez-Perez M."/>
            <person name="Rodriguez-Valera F."/>
        </authorList>
    </citation>
    <scope>NUCLEOTIDE SEQUENCE [LARGE SCALE GENOMIC DNA]</scope>
    <source>
        <strain evidence="3 4">UM8</strain>
        <plasmid evidence="3 4">pAMEDUM8_300</plasmid>
    </source>
</reference>
<proteinExistence type="inferred from homology"/>
<dbReference type="EMBL" id="CP013929">
    <property type="protein sequence ID" value="AMJ80773.1"/>
    <property type="molecule type" value="Genomic_DNA"/>
</dbReference>
<dbReference type="InterPro" id="IPR050921">
    <property type="entry name" value="T4SS_GSP_E_ATPase"/>
</dbReference>
<dbReference type="InterPro" id="IPR001482">
    <property type="entry name" value="T2SS/T4SS_dom"/>
</dbReference>
<name>A0AAC8XNF2_9ALTE</name>